<evidence type="ECO:0000256" key="1">
    <source>
        <dbReference type="SAM" id="MobiDB-lite"/>
    </source>
</evidence>
<evidence type="ECO:0008006" key="4">
    <source>
        <dbReference type="Google" id="ProtNLM"/>
    </source>
</evidence>
<dbReference type="EMBL" id="JBBPBM010000011">
    <property type="protein sequence ID" value="KAK8563726.1"/>
    <property type="molecule type" value="Genomic_DNA"/>
</dbReference>
<feature type="region of interest" description="Disordered" evidence="1">
    <location>
        <begin position="154"/>
        <end position="201"/>
    </location>
</feature>
<name>A0ABR2ENY8_9ROSI</name>
<keyword evidence="3" id="KW-1185">Reference proteome</keyword>
<reference evidence="2 3" key="1">
    <citation type="journal article" date="2024" name="G3 (Bethesda)">
        <title>Genome assembly of Hibiscus sabdariffa L. provides insights into metabolisms of medicinal natural products.</title>
        <authorList>
            <person name="Kim T."/>
        </authorList>
    </citation>
    <scope>NUCLEOTIDE SEQUENCE [LARGE SCALE GENOMIC DNA]</scope>
    <source>
        <strain evidence="2">TK-2024</strain>
        <tissue evidence="2">Old leaves</tissue>
    </source>
</reference>
<protein>
    <recommendedName>
        <fullName evidence="4">MBD domain-containing protein</fullName>
    </recommendedName>
</protein>
<dbReference type="Gene3D" id="3.30.890.10">
    <property type="entry name" value="Methyl-cpg-binding Protein 2, Chain A"/>
    <property type="match status" value="1"/>
</dbReference>
<evidence type="ECO:0000313" key="3">
    <source>
        <dbReference type="Proteomes" id="UP001472677"/>
    </source>
</evidence>
<evidence type="ECO:0000313" key="2">
    <source>
        <dbReference type="EMBL" id="KAK8563726.1"/>
    </source>
</evidence>
<comment type="caution">
    <text evidence="2">The sequence shown here is derived from an EMBL/GenBank/DDBJ whole genome shotgun (WGS) entry which is preliminary data.</text>
</comment>
<organism evidence="2 3">
    <name type="scientific">Hibiscus sabdariffa</name>
    <name type="common">roselle</name>
    <dbReference type="NCBI Taxonomy" id="183260"/>
    <lineage>
        <taxon>Eukaryota</taxon>
        <taxon>Viridiplantae</taxon>
        <taxon>Streptophyta</taxon>
        <taxon>Embryophyta</taxon>
        <taxon>Tracheophyta</taxon>
        <taxon>Spermatophyta</taxon>
        <taxon>Magnoliopsida</taxon>
        <taxon>eudicotyledons</taxon>
        <taxon>Gunneridae</taxon>
        <taxon>Pentapetalae</taxon>
        <taxon>rosids</taxon>
        <taxon>malvids</taxon>
        <taxon>Malvales</taxon>
        <taxon>Malvaceae</taxon>
        <taxon>Malvoideae</taxon>
        <taxon>Hibiscus</taxon>
    </lineage>
</organism>
<proteinExistence type="predicted"/>
<dbReference type="Proteomes" id="UP001472677">
    <property type="component" value="Unassembled WGS sequence"/>
</dbReference>
<gene>
    <name evidence="2" type="ORF">V6N12_035867</name>
</gene>
<sequence>MESVTDSISGPKESVGKLKIEENVEICPKCKEKLAQIEEHEQDITEAEPLAWIPASAGQLQDPLLVPSYVDGKIFDLPEGWIVERRPRTSLKNVCLQFYYEPDTKKQFRSLKAAQEHAIQQPPRPQSENKFEPGARSMFQRFKDLHMYLQARKGDPIVVQGDQQPKVSHEKANENSGDEQNKKRKQALDIESDFPNPPKKVECILTDAPEL</sequence>
<accession>A0ABR2ENY8</accession>